<dbReference type="InterPro" id="IPR017856">
    <property type="entry name" value="Integrase-like_N"/>
</dbReference>
<reference evidence="6 7" key="1">
    <citation type="journal article" date="2016" name="Nat. Commun.">
        <title>Thousands of microbial genomes shed light on interconnected biogeochemical processes in an aquifer system.</title>
        <authorList>
            <person name="Anantharaman K."/>
            <person name="Brown C.T."/>
            <person name="Hug L.A."/>
            <person name="Sharon I."/>
            <person name="Castelle C.J."/>
            <person name="Probst A.J."/>
            <person name="Thomas B.C."/>
            <person name="Singh A."/>
            <person name="Wilkins M.J."/>
            <person name="Karaoz U."/>
            <person name="Brodie E.L."/>
            <person name="Williams K.H."/>
            <person name="Hubbard S.S."/>
            <person name="Banfield J.F."/>
        </authorList>
    </citation>
    <scope>NUCLEOTIDE SEQUENCE [LARGE SCALE GENOMIC DNA]</scope>
</reference>
<comment type="caution">
    <text evidence="6">The sequence shown here is derived from an EMBL/GenBank/DDBJ whole genome shotgun (WGS) entry which is preliminary data.</text>
</comment>
<evidence type="ECO:0000256" key="2">
    <source>
        <dbReference type="ARBA" id="ARBA00023015"/>
    </source>
</evidence>
<dbReference type="Pfam" id="PF20772">
    <property type="entry name" value="TACO1_YebC_N"/>
    <property type="match status" value="1"/>
</dbReference>
<protein>
    <recommendedName>
        <fullName evidence="8">Transcriptional regulator</fullName>
    </recommendedName>
</protein>
<dbReference type="Gene3D" id="1.10.10.200">
    <property type="match status" value="1"/>
</dbReference>
<dbReference type="PANTHER" id="PTHR12532">
    <property type="entry name" value="TRANSLATIONAL ACTIVATOR OF CYTOCHROME C OXIDASE 1"/>
    <property type="match status" value="1"/>
</dbReference>
<evidence type="ECO:0008006" key="8">
    <source>
        <dbReference type="Google" id="ProtNLM"/>
    </source>
</evidence>
<sequence>MSGHNKWSKIKNKKAVTDAQKSKMFGKLVRFIGVESKKSKGDTNAPGLRAAIEKAKEANVPSDNIERAIKKGMGGEGGEMEQITYEAYGPGGCALIIEALTENRNKAAQEIKHILSKNGFELAAPGSAVWAFEKNPPQNGGGWTPKNTMQIGEEDSTKLEVLIDELEENDEVQDVFTNAE</sequence>
<feature type="domain" description="TACO1/YebC-like second and third" evidence="4">
    <location>
        <begin position="142"/>
        <end position="179"/>
    </location>
</feature>
<evidence type="ECO:0000259" key="4">
    <source>
        <dbReference type="Pfam" id="PF01709"/>
    </source>
</evidence>
<evidence type="ECO:0000256" key="1">
    <source>
        <dbReference type="ARBA" id="ARBA00008724"/>
    </source>
</evidence>
<evidence type="ECO:0000313" key="6">
    <source>
        <dbReference type="EMBL" id="OHB11917.1"/>
    </source>
</evidence>
<gene>
    <name evidence="6" type="ORF">A3G46_00525</name>
</gene>
<dbReference type="PANTHER" id="PTHR12532:SF0">
    <property type="entry name" value="TRANSLATIONAL ACTIVATOR OF CYTOCHROME C OXIDASE 1"/>
    <property type="match status" value="1"/>
</dbReference>
<dbReference type="InterPro" id="IPR048300">
    <property type="entry name" value="TACO1_YebC-like_2nd/3rd_dom"/>
</dbReference>
<proteinExistence type="inferred from homology"/>
<dbReference type="Proteomes" id="UP000177276">
    <property type="component" value="Unassembled WGS sequence"/>
</dbReference>
<evidence type="ECO:0000256" key="3">
    <source>
        <dbReference type="ARBA" id="ARBA00023163"/>
    </source>
</evidence>
<dbReference type="InterPro" id="IPR002876">
    <property type="entry name" value="Transcrip_reg_TACO1-like"/>
</dbReference>
<dbReference type="InterPro" id="IPR049083">
    <property type="entry name" value="TACO1_YebC_N"/>
</dbReference>
<keyword evidence="3" id="KW-0804">Transcription</keyword>
<comment type="similarity">
    <text evidence="1">Belongs to the TACO1 family.</text>
</comment>
<dbReference type="InterPro" id="IPR029072">
    <property type="entry name" value="YebC-like"/>
</dbReference>
<evidence type="ECO:0000313" key="7">
    <source>
        <dbReference type="Proteomes" id="UP000177276"/>
    </source>
</evidence>
<dbReference type="GO" id="GO:0005737">
    <property type="term" value="C:cytoplasm"/>
    <property type="evidence" value="ECO:0007669"/>
    <property type="project" value="UniProtKB-ARBA"/>
</dbReference>
<evidence type="ECO:0000259" key="5">
    <source>
        <dbReference type="Pfam" id="PF20772"/>
    </source>
</evidence>
<dbReference type="AlphaFoldDB" id="A0A1G2URA0"/>
<dbReference type="EMBL" id="MHWS01000020">
    <property type="protein sequence ID" value="OHB11917.1"/>
    <property type="molecule type" value="Genomic_DNA"/>
</dbReference>
<name>A0A1G2URA0_9BACT</name>
<dbReference type="Gene3D" id="3.30.70.980">
    <property type="match status" value="1"/>
</dbReference>
<dbReference type="InterPro" id="IPR026564">
    <property type="entry name" value="Transcrip_reg_TACO1-like_dom3"/>
</dbReference>
<dbReference type="SUPFAM" id="SSF75625">
    <property type="entry name" value="YebC-like"/>
    <property type="match status" value="1"/>
</dbReference>
<dbReference type="Pfam" id="PF01709">
    <property type="entry name" value="Transcrip_reg"/>
    <property type="match status" value="2"/>
</dbReference>
<feature type="domain" description="TACO1/YebC-like N-terminal" evidence="5">
    <location>
        <begin position="5"/>
        <end position="74"/>
    </location>
</feature>
<accession>A0A1G2URA0</accession>
<keyword evidence="2" id="KW-0805">Transcription regulation</keyword>
<organism evidence="6 7">
    <name type="scientific">Candidatus Zambryskibacteria bacterium RIFCSPLOWO2_12_FULL_39_16</name>
    <dbReference type="NCBI Taxonomy" id="1802775"/>
    <lineage>
        <taxon>Bacteria</taxon>
        <taxon>Candidatus Zambryskiibacteriota</taxon>
    </lineage>
</organism>
<feature type="domain" description="TACO1/YebC-like second and third" evidence="4">
    <location>
        <begin position="80"/>
        <end position="134"/>
    </location>
</feature>